<comment type="caution">
    <text evidence="1">The sequence shown here is derived from an EMBL/GenBank/DDBJ whole genome shotgun (WGS) entry which is preliminary data.</text>
</comment>
<sequence length="115" mass="13196">MGQFLKSPVTFYLRLPEVSTGSFRPEEKRIISGRNEQKGKFGQMLIEMLPEDLPFAVFLPSEKAFQRDLRLRLDDNLDGGKADDAYAILTRSLGCRRGFIDAEFERSVLSDYSER</sequence>
<dbReference type="PANTHER" id="PTHR37232:SF2">
    <property type="entry name" value="FAS1 DOMAIN-CONTAINING PROTEIN"/>
    <property type="match status" value="1"/>
</dbReference>
<protein>
    <submittedName>
        <fullName evidence="1">Uncharacterized protein</fullName>
    </submittedName>
</protein>
<name>A0ABD2ZS63_9GENT</name>
<accession>A0ABD2ZS63</accession>
<dbReference type="AlphaFoldDB" id="A0ABD2ZS63"/>
<dbReference type="EMBL" id="JBJUIK010000008">
    <property type="protein sequence ID" value="KAL3521185.1"/>
    <property type="molecule type" value="Genomic_DNA"/>
</dbReference>
<evidence type="ECO:0000313" key="1">
    <source>
        <dbReference type="EMBL" id="KAL3521185.1"/>
    </source>
</evidence>
<proteinExistence type="predicted"/>
<reference evidence="1 2" key="1">
    <citation type="submission" date="2024-11" db="EMBL/GenBank/DDBJ databases">
        <title>A near-complete genome assembly of Cinchona calisaya.</title>
        <authorList>
            <person name="Lian D.C."/>
            <person name="Zhao X.W."/>
            <person name="Wei L."/>
        </authorList>
    </citation>
    <scope>NUCLEOTIDE SEQUENCE [LARGE SCALE GENOMIC DNA]</scope>
    <source>
        <tissue evidence="1">Nenye</tissue>
    </source>
</reference>
<dbReference type="Proteomes" id="UP001630127">
    <property type="component" value="Unassembled WGS sequence"/>
</dbReference>
<organism evidence="1 2">
    <name type="scientific">Cinchona calisaya</name>
    <dbReference type="NCBI Taxonomy" id="153742"/>
    <lineage>
        <taxon>Eukaryota</taxon>
        <taxon>Viridiplantae</taxon>
        <taxon>Streptophyta</taxon>
        <taxon>Embryophyta</taxon>
        <taxon>Tracheophyta</taxon>
        <taxon>Spermatophyta</taxon>
        <taxon>Magnoliopsida</taxon>
        <taxon>eudicotyledons</taxon>
        <taxon>Gunneridae</taxon>
        <taxon>Pentapetalae</taxon>
        <taxon>asterids</taxon>
        <taxon>lamiids</taxon>
        <taxon>Gentianales</taxon>
        <taxon>Rubiaceae</taxon>
        <taxon>Cinchonoideae</taxon>
        <taxon>Cinchoneae</taxon>
        <taxon>Cinchona</taxon>
    </lineage>
</organism>
<gene>
    <name evidence="1" type="ORF">ACH5RR_019334</name>
</gene>
<keyword evidence="2" id="KW-1185">Reference proteome</keyword>
<dbReference type="PANTHER" id="PTHR37232">
    <property type="entry name" value="FASCICLIN DOMAIN PROTEIN"/>
    <property type="match status" value="1"/>
</dbReference>
<evidence type="ECO:0000313" key="2">
    <source>
        <dbReference type="Proteomes" id="UP001630127"/>
    </source>
</evidence>